<feature type="transmembrane region" description="Helical" evidence="10">
    <location>
        <begin position="48"/>
        <end position="64"/>
    </location>
</feature>
<feature type="transmembrane region" description="Helical" evidence="10">
    <location>
        <begin position="128"/>
        <end position="145"/>
    </location>
</feature>
<dbReference type="InterPro" id="IPR020846">
    <property type="entry name" value="MFS_dom"/>
</dbReference>
<sequence length="531" mass="58067">MLTLGGKAEAGPTPAVAATSEHLEENQVSGSPRTANVTFHDVWRHRRVLAWCLYIFLMPVNFGYENGNVGNLLAVEAFLRHFGKEADGQLVISAKDQQILNAAATVGIFVSAFATGFIADFLGRKKTIMLGCVVCVAGVLVQYFSKTILHLFGGKVVATFGFGLGHSLGPVFVAELAPVQLRGMCLTLVNTMIVLGQWLNSLVVYACSDRPDDFAWRIPVITQIIPPALLLIGMPFLAESPSWLIIRGRFEDAAKSFRRFNGPDFDVDGAMALATTAVEQERELERAQSSWMQCFKGSDGRRTLIICMVYIAQQFIGVNFIAGYLTYYYRLAGVNNPIGMAQVAFAIQLFGNICSWFLVDRVGRRPMIVGGTIVMTCGLLLIGGISTIGTKPALTATVAFMTVWGYLYQATLGAVAYAVGGETPSPVLRQKSYSINIMSATAVSCMVLQVMPYLINTDEANLGGKICFVFFGLSFPMCFYLYFCLPEMKGRSFVEIQEMFHRGVPARKFGTYVCQVTEDVTLAAHGKQEEA</sequence>
<dbReference type="PANTHER" id="PTHR48022">
    <property type="entry name" value="PLASTIDIC GLUCOSE TRANSPORTER 4"/>
    <property type="match status" value="1"/>
</dbReference>
<dbReference type="PROSITE" id="PS00216">
    <property type="entry name" value="SUGAR_TRANSPORT_1"/>
    <property type="match status" value="1"/>
</dbReference>
<keyword evidence="7" id="KW-0462">Maltose metabolism</keyword>
<evidence type="ECO:0000256" key="8">
    <source>
        <dbReference type="RuleBase" id="RU003346"/>
    </source>
</evidence>
<dbReference type="PROSITE" id="PS50850">
    <property type="entry name" value="MFS"/>
    <property type="match status" value="1"/>
</dbReference>
<feature type="transmembrane region" description="Helical" evidence="10">
    <location>
        <begin position="218"/>
        <end position="238"/>
    </location>
</feature>
<dbReference type="InterPro" id="IPR005829">
    <property type="entry name" value="Sugar_transporter_CS"/>
</dbReference>
<protein>
    <submittedName>
        <fullName evidence="12">Maltose permease</fullName>
    </submittedName>
</protein>
<dbReference type="Proteomes" id="UP001174694">
    <property type="component" value="Unassembled WGS sequence"/>
</dbReference>
<feature type="transmembrane region" description="Helical" evidence="10">
    <location>
        <begin position="432"/>
        <end position="456"/>
    </location>
</feature>
<keyword evidence="5 10" id="KW-1133">Transmembrane helix</keyword>
<dbReference type="InterPro" id="IPR003663">
    <property type="entry name" value="Sugar/inositol_transpt"/>
</dbReference>
<evidence type="ECO:0000313" key="13">
    <source>
        <dbReference type="Proteomes" id="UP001174694"/>
    </source>
</evidence>
<evidence type="ECO:0000256" key="10">
    <source>
        <dbReference type="SAM" id="Phobius"/>
    </source>
</evidence>
<feature type="transmembrane region" description="Helical" evidence="10">
    <location>
        <begin position="304"/>
        <end position="327"/>
    </location>
</feature>
<dbReference type="NCBIfam" id="TIGR00879">
    <property type="entry name" value="SP"/>
    <property type="match status" value="1"/>
</dbReference>
<keyword evidence="6 10" id="KW-0472">Membrane</keyword>
<proteinExistence type="inferred from homology"/>
<dbReference type="FunFam" id="1.20.1250.20:FF:000078">
    <property type="entry name" value="MFS maltose transporter, putative"/>
    <property type="match status" value="1"/>
</dbReference>
<evidence type="ECO:0000259" key="11">
    <source>
        <dbReference type="PROSITE" id="PS50850"/>
    </source>
</evidence>
<feature type="transmembrane region" description="Helical" evidence="10">
    <location>
        <begin position="185"/>
        <end position="206"/>
    </location>
</feature>
<evidence type="ECO:0000313" key="12">
    <source>
        <dbReference type="EMBL" id="KAJ9144579.1"/>
    </source>
</evidence>
<dbReference type="PANTHER" id="PTHR48022:SF5">
    <property type="entry name" value="ALPHA-GLUCOSIDES PERMEASE MPH2-RELATED"/>
    <property type="match status" value="1"/>
</dbReference>
<feature type="transmembrane region" description="Helical" evidence="10">
    <location>
        <begin position="366"/>
        <end position="388"/>
    </location>
</feature>
<evidence type="ECO:0000256" key="1">
    <source>
        <dbReference type="ARBA" id="ARBA00004141"/>
    </source>
</evidence>
<dbReference type="InterPro" id="IPR036259">
    <property type="entry name" value="MFS_trans_sf"/>
</dbReference>
<evidence type="ECO:0000256" key="7">
    <source>
        <dbReference type="ARBA" id="ARBA00026248"/>
    </source>
</evidence>
<feature type="domain" description="Major facilitator superfamily (MFS) profile" evidence="11">
    <location>
        <begin position="51"/>
        <end position="489"/>
    </location>
</feature>
<reference evidence="12" key="1">
    <citation type="submission" date="2022-07" db="EMBL/GenBank/DDBJ databases">
        <title>Fungi with potential for degradation of polypropylene.</title>
        <authorList>
            <person name="Gostincar C."/>
        </authorList>
    </citation>
    <scope>NUCLEOTIDE SEQUENCE</scope>
    <source>
        <strain evidence="12">EXF-13308</strain>
    </source>
</reference>
<evidence type="ECO:0000256" key="5">
    <source>
        <dbReference type="ARBA" id="ARBA00022989"/>
    </source>
</evidence>
<dbReference type="GO" id="GO:0016020">
    <property type="term" value="C:membrane"/>
    <property type="evidence" value="ECO:0007669"/>
    <property type="project" value="UniProtKB-SubCell"/>
</dbReference>
<dbReference type="EMBL" id="JANBVO010000016">
    <property type="protein sequence ID" value="KAJ9144579.1"/>
    <property type="molecule type" value="Genomic_DNA"/>
</dbReference>
<comment type="caution">
    <text evidence="12">The sequence shown here is derived from an EMBL/GenBank/DDBJ whole genome shotgun (WGS) entry which is preliminary data.</text>
</comment>
<dbReference type="AlphaFoldDB" id="A0AA38RRJ0"/>
<feature type="transmembrane region" description="Helical" evidence="10">
    <location>
        <begin position="394"/>
        <end position="420"/>
    </location>
</feature>
<evidence type="ECO:0000256" key="4">
    <source>
        <dbReference type="ARBA" id="ARBA00022692"/>
    </source>
</evidence>
<comment type="similarity">
    <text evidence="2 8">Belongs to the major facilitator superfamily. Sugar transporter (TC 2.A.1.1) family.</text>
</comment>
<evidence type="ECO:0000256" key="9">
    <source>
        <dbReference type="SAM" id="MobiDB-lite"/>
    </source>
</evidence>
<feature type="transmembrane region" description="Helical" evidence="10">
    <location>
        <begin position="462"/>
        <end position="483"/>
    </location>
</feature>
<dbReference type="InterPro" id="IPR005828">
    <property type="entry name" value="MFS_sugar_transport-like"/>
</dbReference>
<organism evidence="12 13">
    <name type="scientific">Pleurostoma richardsiae</name>
    <dbReference type="NCBI Taxonomy" id="41990"/>
    <lineage>
        <taxon>Eukaryota</taxon>
        <taxon>Fungi</taxon>
        <taxon>Dikarya</taxon>
        <taxon>Ascomycota</taxon>
        <taxon>Pezizomycotina</taxon>
        <taxon>Sordariomycetes</taxon>
        <taxon>Sordariomycetidae</taxon>
        <taxon>Calosphaeriales</taxon>
        <taxon>Pleurostomataceae</taxon>
        <taxon>Pleurostoma</taxon>
    </lineage>
</organism>
<keyword evidence="3 8" id="KW-0813">Transport</keyword>
<name>A0AA38RRJ0_9PEZI</name>
<dbReference type="GO" id="GO:0000023">
    <property type="term" value="P:maltose metabolic process"/>
    <property type="evidence" value="ECO:0007669"/>
    <property type="project" value="UniProtKB-KW"/>
</dbReference>
<feature type="transmembrane region" description="Helical" evidence="10">
    <location>
        <begin position="339"/>
        <end position="359"/>
    </location>
</feature>
<dbReference type="Pfam" id="PF00083">
    <property type="entry name" value="Sugar_tr"/>
    <property type="match status" value="1"/>
</dbReference>
<dbReference type="GO" id="GO:0005351">
    <property type="term" value="F:carbohydrate:proton symporter activity"/>
    <property type="evidence" value="ECO:0007669"/>
    <property type="project" value="TreeGrafter"/>
</dbReference>
<evidence type="ECO:0000256" key="3">
    <source>
        <dbReference type="ARBA" id="ARBA00022448"/>
    </source>
</evidence>
<keyword evidence="13" id="KW-1185">Reference proteome</keyword>
<evidence type="ECO:0000256" key="6">
    <source>
        <dbReference type="ARBA" id="ARBA00023136"/>
    </source>
</evidence>
<dbReference type="InterPro" id="IPR050360">
    <property type="entry name" value="MFS_Sugar_Transporters"/>
</dbReference>
<feature type="transmembrane region" description="Helical" evidence="10">
    <location>
        <begin position="99"/>
        <end position="121"/>
    </location>
</feature>
<keyword evidence="4 10" id="KW-0812">Transmembrane</keyword>
<accession>A0AA38RRJ0</accession>
<comment type="subcellular location">
    <subcellularLocation>
        <location evidence="1">Membrane</location>
        <topology evidence="1">Multi-pass membrane protein</topology>
    </subcellularLocation>
</comment>
<feature type="region of interest" description="Disordered" evidence="9">
    <location>
        <begin position="1"/>
        <end position="29"/>
    </location>
</feature>
<feature type="transmembrane region" description="Helical" evidence="10">
    <location>
        <begin position="151"/>
        <end position="173"/>
    </location>
</feature>
<dbReference type="Gene3D" id="1.20.1250.20">
    <property type="entry name" value="MFS general substrate transporter like domains"/>
    <property type="match status" value="1"/>
</dbReference>
<dbReference type="SUPFAM" id="SSF103473">
    <property type="entry name" value="MFS general substrate transporter"/>
    <property type="match status" value="1"/>
</dbReference>
<evidence type="ECO:0000256" key="2">
    <source>
        <dbReference type="ARBA" id="ARBA00010992"/>
    </source>
</evidence>
<gene>
    <name evidence="12" type="ORF">NKR23_g5829</name>
</gene>